<dbReference type="InterPro" id="IPR039426">
    <property type="entry name" value="TonB-dep_rcpt-like"/>
</dbReference>
<evidence type="ECO:0000256" key="2">
    <source>
        <dbReference type="ARBA" id="ARBA00022729"/>
    </source>
</evidence>
<dbReference type="Pfam" id="PF07660">
    <property type="entry name" value="STN"/>
    <property type="match status" value="1"/>
</dbReference>
<dbReference type="SUPFAM" id="SSF49464">
    <property type="entry name" value="Carboxypeptidase regulatory domain-like"/>
    <property type="match status" value="1"/>
</dbReference>
<feature type="domain" description="TonB-dependent receptor plug" evidence="7">
    <location>
        <begin position="235"/>
        <end position="340"/>
    </location>
</feature>
<evidence type="ECO:0000259" key="7">
    <source>
        <dbReference type="Pfam" id="PF07715"/>
    </source>
</evidence>
<organism evidence="8 9">
    <name type="scientific">Arcicella aquatica</name>
    <dbReference type="NCBI Taxonomy" id="217141"/>
    <lineage>
        <taxon>Bacteria</taxon>
        <taxon>Pseudomonadati</taxon>
        <taxon>Bacteroidota</taxon>
        <taxon>Cytophagia</taxon>
        <taxon>Cytophagales</taxon>
        <taxon>Flectobacillaceae</taxon>
        <taxon>Arcicella</taxon>
    </lineage>
</organism>
<dbReference type="PANTHER" id="PTHR30069">
    <property type="entry name" value="TONB-DEPENDENT OUTER MEMBRANE RECEPTOR"/>
    <property type="match status" value="1"/>
</dbReference>
<dbReference type="InterPro" id="IPR011662">
    <property type="entry name" value="Secretin/TonB_short_N"/>
</dbReference>
<evidence type="ECO:0000313" key="9">
    <source>
        <dbReference type="Proteomes" id="UP001304671"/>
    </source>
</evidence>
<evidence type="ECO:0000259" key="6">
    <source>
        <dbReference type="Pfam" id="PF07660"/>
    </source>
</evidence>
<dbReference type="InterPro" id="IPR023997">
    <property type="entry name" value="TonB-dep_OMP_SusC/RagA_CS"/>
</dbReference>
<feature type="domain" description="Secretin/TonB short N-terminal" evidence="6">
    <location>
        <begin position="70"/>
        <end position="117"/>
    </location>
</feature>
<accession>A0ABU5QKB6</accession>
<evidence type="ECO:0000256" key="4">
    <source>
        <dbReference type="ARBA" id="ARBA00023237"/>
    </source>
</evidence>
<reference evidence="8 9" key="1">
    <citation type="submission" date="2023-12" db="EMBL/GenBank/DDBJ databases">
        <title>Novel species of the genus Arcicella isolated from rivers.</title>
        <authorList>
            <person name="Lu H."/>
        </authorList>
    </citation>
    <scope>NUCLEOTIDE SEQUENCE [LARGE SCALE GENOMIC DNA]</scope>
    <source>
        <strain evidence="8 9">LMG 21963</strain>
    </source>
</reference>
<dbReference type="Gene3D" id="2.170.130.10">
    <property type="entry name" value="TonB-dependent receptor, plug domain"/>
    <property type="match status" value="1"/>
</dbReference>
<dbReference type="Pfam" id="PF13715">
    <property type="entry name" value="CarbopepD_reg_2"/>
    <property type="match status" value="1"/>
</dbReference>
<name>A0ABU5QKB6_9BACT</name>
<comment type="similarity">
    <text evidence="5">Belongs to the TonB-dependent receptor family.</text>
</comment>
<dbReference type="Gene3D" id="3.55.50.30">
    <property type="match status" value="1"/>
</dbReference>
<dbReference type="PROSITE" id="PS52016">
    <property type="entry name" value="TONB_DEPENDENT_REC_3"/>
    <property type="match status" value="1"/>
</dbReference>
<evidence type="ECO:0000256" key="5">
    <source>
        <dbReference type="PROSITE-ProRule" id="PRU01360"/>
    </source>
</evidence>
<dbReference type="NCBIfam" id="TIGR04056">
    <property type="entry name" value="OMP_RagA_SusC"/>
    <property type="match status" value="1"/>
</dbReference>
<keyword evidence="4 5" id="KW-0998">Cell outer membrane</keyword>
<dbReference type="PANTHER" id="PTHR30069:SF29">
    <property type="entry name" value="HEMOGLOBIN AND HEMOGLOBIN-HAPTOGLOBIN-BINDING PROTEIN 1-RELATED"/>
    <property type="match status" value="1"/>
</dbReference>
<keyword evidence="3 5" id="KW-0472">Membrane</keyword>
<dbReference type="Pfam" id="PF07715">
    <property type="entry name" value="Plug"/>
    <property type="match status" value="1"/>
</dbReference>
<protein>
    <submittedName>
        <fullName evidence="8">TonB-dependent receptor</fullName>
    </submittedName>
</protein>
<keyword evidence="8" id="KW-0675">Receptor</keyword>
<dbReference type="NCBIfam" id="TIGR04057">
    <property type="entry name" value="SusC_RagA_signa"/>
    <property type="match status" value="1"/>
</dbReference>
<keyword evidence="9" id="KW-1185">Reference proteome</keyword>
<dbReference type="RefSeq" id="WP_323247890.1">
    <property type="nucleotide sequence ID" value="NZ_JAYFUL010000007.1"/>
</dbReference>
<keyword evidence="1 5" id="KW-0813">Transport</keyword>
<dbReference type="Proteomes" id="UP001304671">
    <property type="component" value="Unassembled WGS sequence"/>
</dbReference>
<comment type="caution">
    <text evidence="8">The sequence shown here is derived from an EMBL/GenBank/DDBJ whole genome shotgun (WGS) entry which is preliminary data.</text>
</comment>
<proteinExistence type="inferred from homology"/>
<dbReference type="SUPFAM" id="SSF56935">
    <property type="entry name" value="Porins"/>
    <property type="match status" value="1"/>
</dbReference>
<evidence type="ECO:0000256" key="3">
    <source>
        <dbReference type="ARBA" id="ARBA00023136"/>
    </source>
</evidence>
<dbReference type="InterPro" id="IPR037066">
    <property type="entry name" value="Plug_dom_sf"/>
</dbReference>
<keyword evidence="5" id="KW-1134">Transmembrane beta strand</keyword>
<gene>
    <name evidence="8" type="ORF">VB264_06800</name>
</gene>
<sequence>MKKTLQIHKLLLTAMKITLTQVFLAIGLMSSTLASNTNAQNVLSQRVTLQAQELGMRSVLTQIEKQTDVKFVFSSKLIQSNRKISVDFQNAQLSKIFDNLFKPLHLTYEISGKMVIINRSTGSSSTTNTLQESDDILSIEILEQTITGTVTDETGQVLPGVNILIKGTQRGAITDAKGQYKIAVPDNNSILIFSSIGFQKREVVVGGKSVLNITLSTDAQSLDEVVVVGYGTEKKVTVTGSVVSVKGSEVVQSPSMNVSNSLVGRLPGLVAVTSSGEPGYDGATLRIRGVNTLGDSSPLVVVDGVPGRSLERLDPSTIESITILKDASAAIYGAQAANGVILVTTKRGASGKPTITFNLNQGFGQPTRLPAMANAAEYATMLNEIDAYANRTGRFTAQEVQKFRDGSDPWRYPNTDWFGAVLKPSSSQNYANIGIAGGSDNFKYFVSFGAKSQDGYYKNSGTKYNQYDFRSNIDAKISKNISFGFDVSGRMEDRNYPTRNAGSIFRMVMRGKPNLPAYWPDGTPGPDIEYGDNPAVVSTDATGYDRDKWYYLNSNMKLNIQIPWVKGLSFLTTASIDKGLRFDKRFETPWYLYSWDGQTVDASGKPVLVKGKKGFDDARLTEQMEDNHSILMNSILNYERQIGSHHYMKFMVGTETRSGQMDKFSAYRRYFVSTAIDQLFAGGDLQKDNNGSASQNARRNFFGRVNYNYKEKYLAEFVWRYDGSYIFPADKRYGFFPGVSLGWRLSEEEFWKDKVSFIDNMKLRASWGQTGNDRISEWQYLSSYGFFANSGGVPQPLILGIDQENKTLYETRIPNLNVTWEVANQANVGFDMQLLKDKLSFSADYFYNTRSQILWPRNASVPTSTGLSLPSENIGKVANTGFEFDINYHNKSRDFSYQIGFNGGYSKNKIVFWDEAPGAPDYQKTTGYPIPTDPKNPTADLYYNAIGIFKDQASVDAYPHWDNARPGDVIFEDVNKDGKIDGNDRIRNTKSNIPRFTTGFSANLRYKQFDLSILFQGAFGAVNYISTESGEIGNFLKSFYNERWTPENPNASGPRTFNRSNEYWVSNRNTYFLKNTDYIRLKNIQFGYSLPKKLSQKLGLEGARIYVSGLNLWTFSPDYKDFDPEMGSGSGQGYPLQKVLNTGLSFTF</sequence>
<dbReference type="InterPro" id="IPR012910">
    <property type="entry name" value="Plug_dom"/>
</dbReference>
<keyword evidence="2" id="KW-0732">Signal</keyword>
<dbReference type="Gene3D" id="2.60.40.1120">
    <property type="entry name" value="Carboxypeptidase-like, regulatory domain"/>
    <property type="match status" value="1"/>
</dbReference>
<comment type="subcellular location">
    <subcellularLocation>
        <location evidence="5">Cell outer membrane</location>
        <topology evidence="5">Multi-pass membrane protein</topology>
    </subcellularLocation>
</comment>
<evidence type="ECO:0000256" key="1">
    <source>
        <dbReference type="ARBA" id="ARBA00022448"/>
    </source>
</evidence>
<dbReference type="EMBL" id="JAYFUL010000007">
    <property type="protein sequence ID" value="MEA5257483.1"/>
    <property type="molecule type" value="Genomic_DNA"/>
</dbReference>
<dbReference type="InterPro" id="IPR008969">
    <property type="entry name" value="CarboxyPept-like_regulatory"/>
</dbReference>
<dbReference type="InterPro" id="IPR023996">
    <property type="entry name" value="TonB-dep_OMP_SusC/RagA"/>
</dbReference>
<keyword evidence="5" id="KW-0812">Transmembrane</keyword>
<evidence type="ECO:0000313" key="8">
    <source>
        <dbReference type="EMBL" id="MEA5257483.1"/>
    </source>
</evidence>